<keyword evidence="5" id="KW-0863">Zinc-finger</keyword>
<dbReference type="GO" id="GO:0015074">
    <property type="term" value="P:DNA integration"/>
    <property type="evidence" value="ECO:0007669"/>
    <property type="project" value="InterPro"/>
</dbReference>
<dbReference type="GO" id="GO:0006508">
    <property type="term" value="P:proteolysis"/>
    <property type="evidence" value="ECO:0007669"/>
    <property type="project" value="UniProtKB-KW"/>
</dbReference>
<keyword evidence="1" id="KW-0645">Protease</keyword>
<keyword evidence="6" id="KW-0175">Coiled coil</keyword>
<dbReference type="SUPFAM" id="SSF56672">
    <property type="entry name" value="DNA/RNA polymerases"/>
    <property type="match status" value="1"/>
</dbReference>
<dbReference type="Pfam" id="PF07727">
    <property type="entry name" value="RVT_2"/>
    <property type="match status" value="1"/>
</dbReference>
<dbReference type="PANTHER" id="PTHR42648">
    <property type="entry name" value="TRANSPOSASE, PUTATIVE-RELATED"/>
    <property type="match status" value="1"/>
</dbReference>
<dbReference type="CDD" id="cd09272">
    <property type="entry name" value="RNase_HI_RT_Ty1"/>
    <property type="match status" value="1"/>
</dbReference>
<comment type="caution">
    <text evidence="9">The sequence shown here is derived from an EMBL/GenBank/DDBJ whole genome shotgun (WGS) entry which is preliminary data.</text>
</comment>
<protein>
    <recommendedName>
        <fullName evidence="11">Gag-pol polyprotein</fullName>
    </recommendedName>
</protein>
<dbReference type="PROSITE" id="PS50158">
    <property type="entry name" value="ZF_CCHC"/>
    <property type="match status" value="1"/>
</dbReference>
<proteinExistence type="predicted"/>
<dbReference type="Proteomes" id="UP000315295">
    <property type="component" value="Unassembled WGS sequence"/>
</dbReference>
<dbReference type="EMBL" id="VIEB01000471">
    <property type="protein sequence ID" value="TQD89703.1"/>
    <property type="molecule type" value="Genomic_DNA"/>
</dbReference>
<evidence type="ECO:0000259" key="7">
    <source>
        <dbReference type="PROSITE" id="PS50158"/>
    </source>
</evidence>
<sequence>MDRAVGSVSHPPYFNGENYGDWKAKMKSFLWALDDRVWSTVVHGYTSPTKIVQIKNKKKSSDSKDVVDDVSEVIVPTPREEWTIAEVTHSTNNQRGLNALFTAVSPDQFIFIRNCETSKEAWDILQDTYEGTETEKEAKLEVFTSQFERIKMEEDETFPEFYAKLCEIVNNCYSLGETIPESQIVKKVLRSLPHRFQPKKTAITEVRNLKTLKLSELVGALKTYEMELPPQPKKSKSIALHAVKEDYDQDEGVSEEEFALLTKQFQKFLKNKNFRGKSGSTSKNVKPNFSFGKNSKVDKIEYTTDKRKCYECSGYGHEAKECANTLKRMKTEKNKAMLASWSESESESDEESNIIAFVAHVDAGLDETKDWDDETVIEKYQELYQASLKIKKQNDVLKEKVKILEFEKTKTENEFQSQVNELEKQLDGMVQKLQQLRDRISDQNKLITSLSTERDTLKYQLHESQSKIHRLTIGAEKIDKMLNMCKPSGDKSGLGYVSNPNSSSSVTKFVKGTNTNIAGSKAYLTCHACGEKGHIRPLCDKRNMSYGKSTSGNLQSQFANLLKEVGRLSKLVKIPNTYMPKMKRIWRTKSTSTNQIWRRKENHCCLLTRVIESDESNIKCLVAFTALSSCDSDTWYFDSGCSRHMTGNRKWFDTLTEEKVSGSVTFGDGKKATIIGKGTVKTIGLPELHNVLLVDKLTANLMSISQLCDDIGNVNFDSAKCVVSKETGEKVLCGPRSENNCYCANANQINVCFRASNNLLDLWHQRLGHMNYRDLLKISKKQYVRGLPSLEGKQEGVCGACQIGKQTKSAHSPKNFISTSQPLQLMHMDLVGPVQTESLGGKKYILVLVDDFSRYTWVAFLHDKSEAFKSFHILCIKIQTERNDVVIRIRTDHGTEFDNASFSNFCEKHGIQHEYSTPITPQQNGVVERKNRVILDMARVMINASNMAKYFWAEAISTACYTANRVFLRPGTKCTPYELWKGKKPNVSHLRVFGSTCYIYKDRENLAKFDARSDIGIFLGYSLTSKAYRVYNSRTKGVMESINVVIDDSSVQDTRVNDGLQVDEDDGPNHDSTHTRESVDAALNDVHHTSSQSLQTGAKQVQRDHKSTDIIGSLDDKMKTRRQVAEEISFVCYVSLIEPKNVKEAVVDNDWINAMQEELNQFTRNDVWYLVPRPKDTNIIGTKWIFRNKTDEKGNVVRNKARLVAQGYTQVEGLDFEETFAPVARLESVRLLLAVACHLKFKLYQMDVKSAFLNGFLREELYVEQPAGFKDPFHPDHVYRLKKALYGLKQAPRTWYERLSSHLLQKGYIRGAIDKTLFVKRVNSDLIVAQVYVDDIVFGSTSESLVVEFTHVMQNEFEMSMCGELNYFLGLQVQQMKNGMFLSQTKYAKDLVKKFGLETTKPVRNPMSTTDKLHKDESGPDVDHTLYRSMIGSLLYLTASRPDISFSVGVCARFQSCPKQSHLTAAKRIIRYVNGTLNYGIYYSFESNVEIAGYSDADWAGNIDDRKSTSGGCFYLGNNLVAWHSKKQNCVFLSTAEAEYIAAGSCCTQVLWMKQMLCDYGFVQGKLIIFCDNQSAINISKNPVEHSRTKHIDIRHHFIRDLIEDDILALEYIPTYKQLADIFTKALDSNRFEQLRNSIGVCSVEH</sequence>
<evidence type="ECO:0000256" key="1">
    <source>
        <dbReference type="ARBA" id="ARBA00022670"/>
    </source>
</evidence>
<keyword evidence="5" id="KW-0862">Zinc</keyword>
<evidence type="ECO:0000256" key="5">
    <source>
        <dbReference type="PROSITE-ProRule" id="PRU00047"/>
    </source>
</evidence>
<dbReference type="Pfam" id="PF14223">
    <property type="entry name" value="Retrotran_gag_2"/>
    <property type="match status" value="1"/>
</dbReference>
<keyword evidence="3" id="KW-0064">Aspartyl protease</keyword>
<evidence type="ECO:0000256" key="4">
    <source>
        <dbReference type="ARBA" id="ARBA00022801"/>
    </source>
</evidence>
<reference evidence="9 10" key="1">
    <citation type="journal article" date="2019" name="G3 (Bethesda)">
        <title>Sequencing of a Wild Apple (Malus baccata) Genome Unravels the Differences Between Cultivated and Wild Apple Species Regarding Disease Resistance and Cold Tolerance.</title>
        <authorList>
            <person name="Chen X."/>
        </authorList>
    </citation>
    <scope>NUCLEOTIDE SEQUENCE [LARGE SCALE GENOMIC DNA]</scope>
    <source>
        <strain evidence="10">cv. Shandingzi</strain>
        <tissue evidence="9">Leaves</tissue>
    </source>
</reference>
<feature type="coiled-coil region" evidence="6">
    <location>
        <begin position="394"/>
        <end position="453"/>
    </location>
</feature>
<keyword evidence="2" id="KW-0479">Metal-binding</keyword>
<dbReference type="GO" id="GO:0008270">
    <property type="term" value="F:zinc ion binding"/>
    <property type="evidence" value="ECO:0007669"/>
    <property type="project" value="UniProtKB-KW"/>
</dbReference>
<evidence type="ECO:0000313" key="9">
    <source>
        <dbReference type="EMBL" id="TQD89703.1"/>
    </source>
</evidence>
<organism evidence="9 10">
    <name type="scientific">Malus baccata</name>
    <name type="common">Siberian crab apple</name>
    <name type="synonym">Pyrus baccata</name>
    <dbReference type="NCBI Taxonomy" id="106549"/>
    <lineage>
        <taxon>Eukaryota</taxon>
        <taxon>Viridiplantae</taxon>
        <taxon>Streptophyta</taxon>
        <taxon>Embryophyta</taxon>
        <taxon>Tracheophyta</taxon>
        <taxon>Spermatophyta</taxon>
        <taxon>Magnoliopsida</taxon>
        <taxon>eudicotyledons</taxon>
        <taxon>Gunneridae</taxon>
        <taxon>Pentapetalae</taxon>
        <taxon>rosids</taxon>
        <taxon>fabids</taxon>
        <taxon>Rosales</taxon>
        <taxon>Rosaceae</taxon>
        <taxon>Amygdaloideae</taxon>
        <taxon>Maleae</taxon>
        <taxon>Malus</taxon>
    </lineage>
</organism>
<dbReference type="InterPro" id="IPR043502">
    <property type="entry name" value="DNA/RNA_pol_sf"/>
</dbReference>
<dbReference type="GO" id="GO:0004190">
    <property type="term" value="F:aspartic-type endopeptidase activity"/>
    <property type="evidence" value="ECO:0007669"/>
    <property type="project" value="UniProtKB-KW"/>
</dbReference>
<dbReference type="Pfam" id="PF13976">
    <property type="entry name" value="gag_pre-integrs"/>
    <property type="match status" value="1"/>
</dbReference>
<dbReference type="SMART" id="SM00343">
    <property type="entry name" value="ZnF_C2HC"/>
    <property type="match status" value="2"/>
</dbReference>
<dbReference type="SUPFAM" id="SSF53098">
    <property type="entry name" value="Ribonuclease H-like"/>
    <property type="match status" value="1"/>
</dbReference>
<dbReference type="STRING" id="106549.A0A540LT53"/>
<dbReference type="Pfam" id="PF25597">
    <property type="entry name" value="SH3_retrovirus"/>
    <property type="match status" value="1"/>
</dbReference>
<evidence type="ECO:0000259" key="8">
    <source>
        <dbReference type="PROSITE" id="PS50994"/>
    </source>
</evidence>
<dbReference type="Pfam" id="PF00665">
    <property type="entry name" value="rve"/>
    <property type="match status" value="1"/>
</dbReference>
<dbReference type="Gene3D" id="3.30.420.10">
    <property type="entry name" value="Ribonuclease H-like superfamily/Ribonuclease H"/>
    <property type="match status" value="1"/>
</dbReference>
<dbReference type="GO" id="GO:0003676">
    <property type="term" value="F:nucleic acid binding"/>
    <property type="evidence" value="ECO:0007669"/>
    <property type="project" value="InterPro"/>
</dbReference>
<dbReference type="InterPro" id="IPR057670">
    <property type="entry name" value="SH3_retrovirus"/>
</dbReference>
<dbReference type="InterPro" id="IPR001878">
    <property type="entry name" value="Znf_CCHC"/>
</dbReference>
<evidence type="ECO:0008006" key="11">
    <source>
        <dbReference type="Google" id="ProtNLM"/>
    </source>
</evidence>
<dbReference type="InterPro" id="IPR025724">
    <property type="entry name" value="GAG-pre-integrase_dom"/>
</dbReference>
<evidence type="ECO:0000256" key="3">
    <source>
        <dbReference type="ARBA" id="ARBA00022750"/>
    </source>
</evidence>
<keyword evidence="10" id="KW-1185">Reference proteome</keyword>
<gene>
    <name evidence="9" type="ORF">C1H46_024697</name>
</gene>
<dbReference type="InterPro" id="IPR001584">
    <property type="entry name" value="Integrase_cat-core"/>
</dbReference>
<dbReference type="InterPro" id="IPR039537">
    <property type="entry name" value="Retrotran_Ty1/copia-like"/>
</dbReference>
<dbReference type="InterPro" id="IPR013103">
    <property type="entry name" value="RVT_2"/>
</dbReference>
<evidence type="ECO:0000313" key="10">
    <source>
        <dbReference type="Proteomes" id="UP000315295"/>
    </source>
</evidence>
<feature type="domain" description="Integrase catalytic" evidence="8">
    <location>
        <begin position="818"/>
        <end position="984"/>
    </location>
</feature>
<evidence type="ECO:0000256" key="6">
    <source>
        <dbReference type="SAM" id="Coils"/>
    </source>
</evidence>
<feature type="domain" description="CCHC-type" evidence="7">
    <location>
        <begin position="307"/>
        <end position="322"/>
    </location>
</feature>
<name>A0A540LT53_MALBA</name>
<accession>A0A540LT53</accession>
<dbReference type="InterPro" id="IPR012337">
    <property type="entry name" value="RNaseH-like_sf"/>
</dbReference>
<dbReference type="PROSITE" id="PS50994">
    <property type="entry name" value="INTEGRASE"/>
    <property type="match status" value="1"/>
</dbReference>
<dbReference type="Pfam" id="PF22936">
    <property type="entry name" value="Pol_BBD"/>
    <property type="match status" value="1"/>
</dbReference>
<keyword evidence="4" id="KW-0378">Hydrolase</keyword>
<dbReference type="InterPro" id="IPR036397">
    <property type="entry name" value="RNaseH_sf"/>
</dbReference>
<dbReference type="PANTHER" id="PTHR42648:SF21">
    <property type="entry name" value="CYSTEINE-RICH RLK (RECEPTOR-LIKE PROTEIN KINASE) 8"/>
    <property type="match status" value="1"/>
</dbReference>
<evidence type="ECO:0000256" key="2">
    <source>
        <dbReference type="ARBA" id="ARBA00022723"/>
    </source>
</evidence>
<dbReference type="InterPro" id="IPR054722">
    <property type="entry name" value="PolX-like_BBD"/>
</dbReference>